<gene>
    <name evidence="2" type="primary">LOC107786669</name>
</gene>
<organism evidence="1 2">
    <name type="scientific">Nicotiana tabacum</name>
    <name type="common">Common tobacco</name>
    <dbReference type="NCBI Taxonomy" id="4097"/>
    <lineage>
        <taxon>Eukaryota</taxon>
        <taxon>Viridiplantae</taxon>
        <taxon>Streptophyta</taxon>
        <taxon>Embryophyta</taxon>
        <taxon>Tracheophyta</taxon>
        <taxon>Spermatophyta</taxon>
        <taxon>Magnoliopsida</taxon>
        <taxon>eudicotyledons</taxon>
        <taxon>Gunneridae</taxon>
        <taxon>Pentapetalae</taxon>
        <taxon>asterids</taxon>
        <taxon>lamiids</taxon>
        <taxon>Solanales</taxon>
        <taxon>Solanaceae</taxon>
        <taxon>Nicotianoideae</taxon>
        <taxon>Nicotianeae</taxon>
        <taxon>Nicotiana</taxon>
    </lineage>
</organism>
<evidence type="ECO:0000313" key="1">
    <source>
        <dbReference type="Proteomes" id="UP000790787"/>
    </source>
</evidence>
<dbReference type="GeneID" id="107786669"/>
<dbReference type="Proteomes" id="UP000790787">
    <property type="component" value="Chromosome 7"/>
</dbReference>
<dbReference type="KEGG" id="nta:107786669"/>
<evidence type="ECO:0000313" key="2">
    <source>
        <dbReference type="RefSeq" id="XP_016463671.1"/>
    </source>
</evidence>
<dbReference type="PaxDb" id="4097-A0A1S3ZH75"/>
<dbReference type="PANTHER" id="PTHR34222">
    <property type="entry name" value="GAG_PRE-INTEGRS DOMAIN-CONTAINING PROTEIN"/>
    <property type="match status" value="1"/>
</dbReference>
<name>A0A1S3ZH75_TOBAC</name>
<dbReference type="OrthoDB" id="1306106at2759"/>
<dbReference type="STRING" id="4097.A0A1S3ZH75"/>
<reference evidence="1" key="1">
    <citation type="journal article" date="2014" name="Nat. Commun.">
        <title>The tobacco genome sequence and its comparison with those of tomato and potato.</title>
        <authorList>
            <person name="Sierro N."/>
            <person name="Battey J.N."/>
            <person name="Ouadi S."/>
            <person name="Bakaher N."/>
            <person name="Bovet L."/>
            <person name="Willig A."/>
            <person name="Goepfert S."/>
            <person name="Peitsch M.C."/>
            <person name="Ivanov N.V."/>
        </authorList>
    </citation>
    <scope>NUCLEOTIDE SEQUENCE [LARGE SCALE GENOMIC DNA]</scope>
</reference>
<accession>A0A1S3ZH75</accession>
<dbReference type="OMA" id="NEYASHY"/>
<sequence length="213" mass="23466">MVLNDSYSQARSQILMMKPVPFLNQAYAMLVSDESQRAVAATSGIPGPLPNEYASHYESIAFSSSKPTIDQKFRKNYNIQCEFCKLKKHSKENWIIGYPPDYKYKKEGGAPTTVSNAYNVFSETTNVVKNSTPQMCVTTCCIPEASHLHLTEGNTTGNAAASSASMNQEFTQALLTLTRDQYDQILQFLNKESSSSSTANVAGSLQCEGEGDW</sequence>
<dbReference type="AlphaFoldDB" id="A0A1S3ZH75"/>
<proteinExistence type="predicted"/>
<keyword evidence="1" id="KW-1185">Reference proteome</keyword>
<reference evidence="2" key="2">
    <citation type="submission" date="2025-08" db="UniProtKB">
        <authorList>
            <consortium name="RefSeq"/>
        </authorList>
    </citation>
    <scope>IDENTIFICATION</scope>
    <source>
        <tissue evidence="2">Leaf</tissue>
    </source>
</reference>
<protein>
    <submittedName>
        <fullName evidence="2">Uncharacterized protein LOC107786669</fullName>
    </submittedName>
</protein>
<dbReference type="PANTHER" id="PTHR34222:SF97">
    <property type="entry name" value="CATALYTIC REGION, PUTATIVE-RELATED"/>
    <property type="match status" value="1"/>
</dbReference>
<dbReference type="RefSeq" id="XP_016463671.1">
    <property type="nucleotide sequence ID" value="XM_016608185.2"/>
</dbReference>
<dbReference type="RefSeq" id="XP_016463671.1">
    <property type="nucleotide sequence ID" value="XM_016608185.1"/>
</dbReference>